<organism evidence="4 5">
    <name type="scientific">Biomaibacter acetigenes</name>
    <dbReference type="NCBI Taxonomy" id="2316383"/>
    <lineage>
        <taxon>Bacteria</taxon>
        <taxon>Bacillati</taxon>
        <taxon>Bacillota</taxon>
        <taxon>Clostridia</taxon>
        <taxon>Thermosediminibacterales</taxon>
        <taxon>Tepidanaerobacteraceae</taxon>
        <taxon>Biomaibacter</taxon>
    </lineage>
</organism>
<accession>A0A3G2R2M7</accession>
<dbReference type="InterPro" id="IPR003658">
    <property type="entry name" value="Anti-sigma_ant"/>
</dbReference>
<dbReference type="PROSITE" id="PS50801">
    <property type="entry name" value="STAS"/>
    <property type="match status" value="1"/>
</dbReference>
<dbReference type="PANTHER" id="PTHR33495">
    <property type="entry name" value="ANTI-SIGMA FACTOR ANTAGONIST TM_1081-RELATED-RELATED"/>
    <property type="match status" value="1"/>
</dbReference>
<feature type="domain" description="STAS" evidence="3">
    <location>
        <begin position="29"/>
        <end position="134"/>
    </location>
</feature>
<dbReference type="Pfam" id="PF01740">
    <property type="entry name" value="STAS"/>
    <property type="match status" value="1"/>
</dbReference>
<dbReference type="CDD" id="cd07043">
    <property type="entry name" value="STAS_anti-anti-sigma_factors"/>
    <property type="match status" value="1"/>
</dbReference>
<comment type="similarity">
    <text evidence="1 2">Belongs to the anti-sigma-factor antagonist family.</text>
</comment>
<evidence type="ECO:0000313" key="4">
    <source>
        <dbReference type="EMBL" id="AYO29297.1"/>
    </source>
</evidence>
<dbReference type="EMBL" id="CP033169">
    <property type="protein sequence ID" value="AYO29297.1"/>
    <property type="molecule type" value="Genomic_DNA"/>
</dbReference>
<dbReference type="Gene3D" id="3.30.750.24">
    <property type="entry name" value="STAS domain"/>
    <property type="match status" value="1"/>
</dbReference>
<protein>
    <recommendedName>
        <fullName evidence="2">Anti-sigma factor antagonist</fullName>
    </recommendedName>
</protein>
<evidence type="ECO:0000256" key="1">
    <source>
        <dbReference type="ARBA" id="ARBA00009013"/>
    </source>
</evidence>
<proteinExistence type="inferred from homology"/>
<sequence>MTRTATIRLKKDTFSNGVITDGPEVFSVLSLSVSLENQATVLRVAGELDLSTVPEFKAFYEKHKPINGLIVFDMTGLEFVDSTGVGSLLTIWKDLNQSQQPFSVCNLNEDVYEVLDVMGVPDFLGEEHFKRSPF</sequence>
<dbReference type="AlphaFoldDB" id="A0A3G2R2M7"/>
<dbReference type="InterPro" id="IPR036513">
    <property type="entry name" value="STAS_dom_sf"/>
</dbReference>
<evidence type="ECO:0000256" key="2">
    <source>
        <dbReference type="RuleBase" id="RU003749"/>
    </source>
</evidence>
<dbReference type="Proteomes" id="UP000280960">
    <property type="component" value="Chromosome"/>
</dbReference>
<dbReference type="KEGG" id="bacg:D2962_00575"/>
<keyword evidence="5" id="KW-1185">Reference proteome</keyword>
<dbReference type="NCBIfam" id="TIGR00377">
    <property type="entry name" value="ant_ant_sig"/>
    <property type="match status" value="1"/>
</dbReference>
<name>A0A3G2R2M7_9FIRM</name>
<dbReference type="InterPro" id="IPR002645">
    <property type="entry name" value="STAS_dom"/>
</dbReference>
<dbReference type="GO" id="GO:0043856">
    <property type="term" value="F:anti-sigma factor antagonist activity"/>
    <property type="evidence" value="ECO:0007669"/>
    <property type="project" value="InterPro"/>
</dbReference>
<evidence type="ECO:0000259" key="3">
    <source>
        <dbReference type="PROSITE" id="PS50801"/>
    </source>
</evidence>
<dbReference type="SUPFAM" id="SSF52091">
    <property type="entry name" value="SpoIIaa-like"/>
    <property type="match status" value="1"/>
</dbReference>
<reference evidence="4 5" key="1">
    <citation type="submission" date="2018-10" db="EMBL/GenBank/DDBJ databases">
        <authorList>
            <person name="Zhang X."/>
        </authorList>
    </citation>
    <scope>NUCLEOTIDE SEQUENCE [LARGE SCALE GENOMIC DNA]</scope>
    <source>
        <strain evidence="4 5">SK-G1</strain>
    </source>
</reference>
<evidence type="ECO:0000313" key="5">
    <source>
        <dbReference type="Proteomes" id="UP000280960"/>
    </source>
</evidence>
<gene>
    <name evidence="4" type="ORF">D2962_00575</name>
</gene>